<dbReference type="OrthoDB" id="2690041at2759"/>
<dbReference type="STRING" id="1330018.A0A167HBR8"/>
<keyword evidence="4" id="KW-0862">Zinc</keyword>
<dbReference type="PANTHER" id="PTHR46481:SF10">
    <property type="entry name" value="ZINC FINGER BED DOMAIN-CONTAINING PROTEIN 39"/>
    <property type="match status" value="1"/>
</dbReference>
<evidence type="ECO:0000256" key="5">
    <source>
        <dbReference type="ARBA" id="ARBA00023242"/>
    </source>
</evidence>
<feature type="non-terminal residue" evidence="6">
    <location>
        <position position="246"/>
    </location>
</feature>
<sequence length="246" mass="27887">MLRALEHHLHQKAVAPETFDSESNHIRCMAHIYNLAVVDMLKKLVCKQAYEDAASAIEAQLSVEDLRDPVVALRGLIVALRSSSSRRDAFQTAQAIHRKLQRNNAGEIVGALELLLDVRTGWSSTYFMLQRALELRSSLESVLLFPEHADKLARFRITRDGWQCLQQITEILQIAHHGQQLLSADSHPTLHLAIPAIEYPMSEWEKLQDTKYAEDPDLKAVLQAGIDKLSDYYLRMEKSDAYAIAM</sequence>
<proteinExistence type="predicted"/>
<dbReference type="AlphaFoldDB" id="A0A167HBR8"/>
<accession>A0A167HBR8</accession>
<reference evidence="6 7" key="1">
    <citation type="journal article" date="2016" name="Mol. Biol. Evol.">
        <title>Comparative Genomics of Early-Diverging Mushroom-Forming Fungi Provides Insights into the Origins of Lignocellulose Decay Capabilities.</title>
        <authorList>
            <person name="Nagy L.G."/>
            <person name="Riley R."/>
            <person name="Tritt A."/>
            <person name="Adam C."/>
            <person name="Daum C."/>
            <person name="Floudas D."/>
            <person name="Sun H."/>
            <person name="Yadav J.S."/>
            <person name="Pangilinan J."/>
            <person name="Larsson K.H."/>
            <person name="Matsuura K."/>
            <person name="Barry K."/>
            <person name="Labutti K."/>
            <person name="Kuo R."/>
            <person name="Ohm R.A."/>
            <person name="Bhattacharya S.S."/>
            <person name="Shirouzu T."/>
            <person name="Yoshinaga Y."/>
            <person name="Martin F.M."/>
            <person name="Grigoriev I.V."/>
            <person name="Hibbett D.S."/>
        </authorList>
    </citation>
    <scope>NUCLEOTIDE SEQUENCE [LARGE SCALE GENOMIC DNA]</scope>
    <source>
        <strain evidence="6 7">TUFC12733</strain>
    </source>
</reference>
<evidence type="ECO:0000313" key="6">
    <source>
        <dbReference type="EMBL" id="KZO91458.1"/>
    </source>
</evidence>
<dbReference type="SUPFAM" id="SSF53098">
    <property type="entry name" value="Ribonuclease H-like"/>
    <property type="match status" value="1"/>
</dbReference>
<keyword evidence="5" id="KW-0539">Nucleus</keyword>
<keyword evidence="2" id="KW-0479">Metal-binding</keyword>
<comment type="subcellular location">
    <subcellularLocation>
        <location evidence="1">Nucleus</location>
    </subcellularLocation>
</comment>
<dbReference type="Proteomes" id="UP000076738">
    <property type="component" value="Unassembled WGS sequence"/>
</dbReference>
<protein>
    <submittedName>
        <fullName evidence="6">Uncharacterized protein</fullName>
    </submittedName>
</protein>
<dbReference type="EMBL" id="KV417323">
    <property type="protein sequence ID" value="KZO91458.1"/>
    <property type="molecule type" value="Genomic_DNA"/>
</dbReference>
<keyword evidence="3" id="KW-0863">Zinc-finger</keyword>
<dbReference type="InterPro" id="IPR012337">
    <property type="entry name" value="RNaseH-like_sf"/>
</dbReference>
<evidence type="ECO:0000256" key="4">
    <source>
        <dbReference type="ARBA" id="ARBA00022833"/>
    </source>
</evidence>
<evidence type="ECO:0000256" key="2">
    <source>
        <dbReference type="ARBA" id="ARBA00022723"/>
    </source>
</evidence>
<gene>
    <name evidence="6" type="ORF">CALVIDRAFT_489146</name>
</gene>
<evidence type="ECO:0000256" key="3">
    <source>
        <dbReference type="ARBA" id="ARBA00022771"/>
    </source>
</evidence>
<dbReference type="PANTHER" id="PTHR46481">
    <property type="entry name" value="ZINC FINGER BED DOMAIN-CONTAINING PROTEIN 4"/>
    <property type="match status" value="1"/>
</dbReference>
<organism evidence="6 7">
    <name type="scientific">Calocera viscosa (strain TUFC12733)</name>
    <dbReference type="NCBI Taxonomy" id="1330018"/>
    <lineage>
        <taxon>Eukaryota</taxon>
        <taxon>Fungi</taxon>
        <taxon>Dikarya</taxon>
        <taxon>Basidiomycota</taxon>
        <taxon>Agaricomycotina</taxon>
        <taxon>Dacrymycetes</taxon>
        <taxon>Dacrymycetales</taxon>
        <taxon>Dacrymycetaceae</taxon>
        <taxon>Calocera</taxon>
    </lineage>
</organism>
<dbReference type="GO" id="GO:0008270">
    <property type="term" value="F:zinc ion binding"/>
    <property type="evidence" value="ECO:0007669"/>
    <property type="project" value="UniProtKB-KW"/>
</dbReference>
<evidence type="ECO:0000313" key="7">
    <source>
        <dbReference type="Proteomes" id="UP000076738"/>
    </source>
</evidence>
<evidence type="ECO:0000256" key="1">
    <source>
        <dbReference type="ARBA" id="ARBA00004123"/>
    </source>
</evidence>
<name>A0A167HBR8_CALVF</name>
<dbReference type="GO" id="GO:0005634">
    <property type="term" value="C:nucleus"/>
    <property type="evidence" value="ECO:0007669"/>
    <property type="project" value="UniProtKB-SubCell"/>
</dbReference>
<dbReference type="InterPro" id="IPR052035">
    <property type="entry name" value="ZnF_BED_domain_contain"/>
</dbReference>
<keyword evidence="7" id="KW-1185">Reference proteome</keyword>